<organism evidence="3 4">
    <name type="scientific">Actinophytocola xinjiangensis</name>
    <dbReference type="NCBI Taxonomy" id="485602"/>
    <lineage>
        <taxon>Bacteria</taxon>
        <taxon>Bacillati</taxon>
        <taxon>Actinomycetota</taxon>
        <taxon>Actinomycetes</taxon>
        <taxon>Pseudonocardiales</taxon>
        <taxon>Pseudonocardiaceae</taxon>
    </lineage>
</organism>
<dbReference type="Pfam" id="PF09990">
    <property type="entry name" value="DUF2231"/>
    <property type="match status" value="1"/>
</dbReference>
<dbReference type="Proteomes" id="UP000185696">
    <property type="component" value="Unassembled WGS sequence"/>
</dbReference>
<feature type="transmembrane region" description="Helical" evidence="1">
    <location>
        <begin position="42"/>
        <end position="60"/>
    </location>
</feature>
<feature type="transmembrane region" description="Helical" evidence="1">
    <location>
        <begin position="87"/>
        <end position="104"/>
    </location>
</feature>
<sequence length="180" mass="18625">MPDFVGGLPLHPLVVHFVVVLLVIAVGGAVLIAVWPAVRRRYGWLVVVAAGVGTALVPITTNSGEFLESRIGTNPGIQEHARLGDLLVWWALGLFVAVTALMVLHQRGEKAQPEPAEDGSGGGTMVATRQASGTKVAVLVAAVVTVGLAVATGVHTFRVGDAGARLVWEFVEDTPPANGG</sequence>
<evidence type="ECO:0000256" key="1">
    <source>
        <dbReference type="SAM" id="Phobius"/>
    </source>
</evidence>
<gene>
    <name evidence="3" type="ORF">BLA60_14815</name>
</gene>
<keyword evidence="4" id="KW-1185">Reference proteome</keyword>
<evidence type="ECO:0000259" key="2">
    <source>
        <dbReference type="Pfam" id="PF09990"/>
    </source>
</evidence>
<dbReference type="InterPro" id="IPR019251">
    <property type="entry name" value="DUF2231_TM"/>
</dbReference>
<comment type="caution">
    <text evidence="3">The sequence shown here is derived from an EMBL/GenBank/DDBJ whole genome shotgun (WGS) entry which is preliminary data.</text>
</comment>
<protein>
    <recommendedName>
        <fullName evidence="2">DUF2231 domain-containing protein</fullName>
    </recommendedName>
</protein>
<accession>A0A7Z1AZA6</accession>
<feature type="transmembrane region" description="Helical" evidence="1">
    <location>
        <begin position="136"/>
        <end position="157"/>
    </location>
</feature>
<dbReference type="EMBL" id="MSIF01000006">
    <property type="protein sequence ID" value="OLF10472.1"/>
    <property type="molecule type" value="Genomic_DNA"/>
</dbReference>
<dbReference type="AlphaFoldDB" id="A0A7Z1AZA6"/>
<keyword evidence="1" id="KW-1133">Transmembrane helix</keyword>
<evidence type="ECO:0000313" key="3">
    <source>
        <dbReference type="EMBL" id="OLF10472.1"/>
    </source>
</evidence>
<proteinExistence type="predicted"/>
<keyword evidence="1" id="KW-0472">Membrane</keyword>
<feature type="transmembrane region" description="Helical" evidence="1">
    <location>
        <begin position="13"/>
        <end position="35"/>
    </location>
</feature>
<dbReference type="OrthoDB" id="4864772at2"/>
<keyword evidence="1" id="KW-0812">Transmembrane</keyword>
<evidence type="ECO:0000313" key="4">
    <source>
        <dbReference type="Proteomes" id="UP000185696"/>
    </source>
</evidence>
<feature type="domain" description="DUF2231" evidence="2">
    <location>
        <begin position="7"/>
        <end position="170"/>
    </location>
</feature>
<name>A0A7Z1AZA6_9PSEU</name>
<dbReference type="RefSeq" id="WP_075133460.1">
    <property type="nucleotide sequence ID" value="NZ_MSIF01000006.1"/>
</dbReference>
<reference evidence="3 4" key="1">
    <citation type="submission" date="2016-12" db="EMBL/GenBank/DDBJ databases">
        <title>The draft genome sequence of Actinophytocola xinjiangensis.</title>
        <authorList>
            <person name="Wang W."/>
            <person name="Yuan L."/>
        </authorList>
    </citation>
    <scope>NUCLEOTIDE SEQUENCE [LARGE SCALE GENOMIC DNA]</scope>
    <source>
        <strain evidence="3 4">CGMCC 4.4663</strain>
    </source>
</reference>